<protein>
    <submittedName>
        <fullName evidence="1">Putative nuclease harbi1-like protein</fullName>
    </submittedName>
</protein>
<name>A0A1E1WWF1_9ACAR</name>
<feature type="non-terminal residue" evidence="1">
    <location>
        <position position="70"/>
    </location>
</feature>
<dbReference type="EMBL" id="GFAC01007884">
    <property type="protein sequence ID" value="JAT91304.1"/>
    <property type="molecule type" value="mRNA"/>
</dbReference>
<sequence>RLELFAEHLLRRERVFKDRSNPLEVYSEEELQRRFRFGRGGITYLTELLYADLVHRSRRSCSLPVVYQVL</sequence>
<reference evidence="1" key="1">
    <citation type="journal article" date="2017" name="Front. Cell. Infect. Microbiol.">
        <title>The Distinct Transcriptional Response of the Midgut of Amblyomma sculptum and Amblyomma aureolatum Ticks to Rickettsia rickettsii Correlates to Their Differences in Susceptibility to Infection.</title>
        <authorList>
            <person name="Martins L.A."/>
            <person name="Galletti M.F.B.M."/>
            <person name="Ribeiro J.M."/>
            <person name="Fujita A."/>
            <person name="Costa F.B."/>
            <person name="Labruna M.B."/>
            <person name="Daffre S."/>
            <person name="Fogaca A.C."/>
        </authorList>
    </citation>
    <scope>NUCLEOTIDE SEQUENCE</scope>
</reference>
<organism evidence="1">
    <name type="scientific">Amblyomma aureolatum</name>
    <dbReference type="NCBI Taxonomy" id="187763"/>
    <lineage>
        <taxon>Eukaryota</taxon>
        <taxon>Metazoa</taxon>
        <taxon>Ecdysozoa</taxon>
        <taxon>Arthropoda</taxon>
        <taxon>Chelicerata</taxon>
        <taxon>Arachnida</taxon>
        <taxon>Acari</taxon>
        <taxon>Parasitiformes</taxon>
        <taxon>Ixodida</taxon>
        <taxon>Ixodoidea</taxon>
        <taxon>Ixodidae</taxon>
        <taxon>Amblyomminae</taxon>
        <taxon>Amblyomma</taxon>
    </lineage>
</organism>
<accession>A0A1E1WWF1</accession>
<proteinExistence type="evidence at transcript level"/>
<dbReference type="AlphaFoldDB" id="A0A1E1WWF1"/>
<feature type="non-terminal residue" evidence="1">
    <location>
        <position position="1"/>
    </location>
</feature>
<evidence type="ECO:0000313" key="1">
    <source>
        <dbReference type="EMBL" id="JAT91304.1"/>
    </source>
</evidence>